<feature type="transmembrane region" description="Helical" evidence="7">
    <location>
        <begin position="104"/>
        <end position="125"/>
    </location>
</feature>
<sequence length="525" mass="56081">MSTQPPAQPPGAPAAPGNGTDNGEDIATLAKGGRTNFFGFLLRLAARLPFLFIAGRLYGPENLGRFASALVVVELIALVCALGEKRGLAQRLSEAEDVRPANTVFDGILLTTVLSVLAALFFWAVPAPMFPNGMNGPLDIWLVTGIPAFALTEILLAAQACRHDIGTTVRSRAIVEPWTISIMAGVLYYIVPDSGLALAYIASVYAGLIVAVIPFLRDYGLPRGWRPHPVALWKQASRAFPLATADAVEWGTRRVDIFILGLFASPVAVGIYYVAQQVASLPQKLKTSFEPILGPVITKNLKTKNYQAIAKQVSQVGFWIIAAQAGIGLALLLPGEAVMRLVGPDFVGGTGALTFLLTAEVVAATAVVSEAVLVYIARKRNLALSLGTIAFQVVLTIGLIKLVEHLGYDEGYKAAAAAIALMVALGTASFVKARLLARLLEAPINNFRWALVWAAAPAGLVGWIVTQFPDWFELTIGIPAILVAYGIVIWKRGFGPEDRVLFRKGNTPDKDLPEDPVASTPSEVR</sequence>
<dbReference type="GO" id="GO:0005886">
    <property type="term" value="C:plasma membrane"/>
    <property type="evidence" value="ECO:0007669"/>
    <property type="project" value="UniProtKB-SubCell"/>
</dbReference>
<feature type="transmembrane region" description="Helical" evidence="7">
    <location>
        <begin position="415"/>
        <end position="435"/>
    </location>
</feature>
<evidence type="ECO:0000256" key="5">
    <source>
        <dbReference type="ARBA" id="ARBA00023136"/>
    </source>
</evidence>
<dbReference type="RefSeq" id="WP_083989250.1">
    <property type="nucleotide sequence ID" value="NZ_CP016545.1"/>
</dbReference>
<feature type="region of interest" description="Disordered" evidence="6">
    <location>
        <begin position="1"/>
        <end position="24"/>
    </location>
</feature>
<dbReference type="PATRIC" id="fig|645517.4.peg.1050"/>
<feature type="transmembrane region" description="Helical" evidence="7">
    <location>
        <begin position="447"/>
        <end position="465"/>
    </location>
</feature>
<evidence type="ECO:0000313" key="9">
    <source>
        <dbReference type="Proteomes" id="UP000092698"/>
    </source>
</evidence>
<proteinExistence type="predicted"/>
<keyword evidence="3 7" id="KW-0812">Transmembrane</keyword>
<comment type="subcellular location">
    <subcellularLocation>
        <location evidence="1">Cell membrane</location>
        <topology evidence="1">Multi-pass membrane protein</topology>
    </subcellularLocation>
</comment>
<gene>
    <name evidence="8" type="ORF">A6F65_01055</name>
</gene>
<evidence type="ECO:0000256" key="6">
    <source>
        <dbReference type="SAM" id="MobiDB-lite"/>
    </source>
</evidence>
<feature type="transmembrane region" description="Helical" evidence="7">
    <location>
        <begin position="65"/>
        <end position="83"/>
    </location>
</feature>
<feature type="transmembrane region" description="Helical" evidence="7">
    <location>
        <begin position="353"/>
        <end position="376"/>
    </location>
</feature>
<keyword evidence="9" id="KW-1185">Reference proteome</keyword>
<feature type="transmembrane region" description="Helical" evidence="7">
    <location>
        <begin position="40"/>
        <end position="59"/>
    </location>
</feature>
<evidence type="ECO:0000256" key="7">
    <source>
        <dbReference type="SAM" id="Phobius"/>
    </source>
</evidence>
<accession>A0A1C7D7B3</accession>
<evidence type="ECO:0000256" key="1">
    <source>
        <dbReference type="ARBA" id="ARBA00004651"/>
    </source>
</evidence>
<feature type="transmembrane region" description="Helical" evidence="7">
    <location>
        <begin position="173"/>
        <end position="191"/>
    </location>
</feature>
<dbReference type="STRING" id="645517.A6F65_01055"/>
<evidence type="ECO:0000256" key="3">
    <source>
        <dbReference type="ARBA" id="ARBA00022692"/>
    </source>
</evidence>
<reference evidence="8 9" key="1">
    <citation type="submission" date="2016-07" db="EMBL/GenBank/DDBJ databases">
        <title>Complete genome sequence of Altererythrobacter namhicola JCM 16345T, containing esterase-encoding genes.</title>
        <authorList>
            <person name="Cheng H."/>
            <person name="Wu Y.-H."/>
            <person name="Jian S.-L."/>
            <person name="Huo Y.-Y."/>
            <person name="Wang C.-S."/>
            <person name="Xu X.-W."/>
        </authorList>
    </citation>
    <scope>NUCLEOTIDE SEQUENCE [LARGE SCALE GENOMIC DNA]</scope>
    <source>
        <strain evidence="8 9">JCM 16345</strain>
    </source>
</reference>
<feature type="transmembrane region" description="Helical" evidence="7">
    <location>
        <begin position="471"/>
        <end position="490"/>
    </location>
</feature>
<keyword evidence="5 7" id="KW-0472">Membrane</keyword>
<dbReference type="InterPro" id="IPR050833">
    <property type="entry name" value="Poly_Biosynth_Transport"/>
</dbReference>
<evidence type="ECO:0000256" key="4">
    <source>
        <dbReference type="ARBA" id="ARBA00022989"/>
    </source>
</evidence>
<dbReference type="AlphaFoldDB" id="A0A1C7D7B3"/>
<feature type="transmembrane region" description="Helical" evidence="7">
    <location>
        <begin position="316"/>
        <end position="333"/>
    </location>
</feature>
<evidence type="ECO:0000313" key="8">
    <source>
        <dbReference type="EMBL" id="ANU07364.1"/>
    </source>
</evidence>
<protein>
    <submittedName>
        <fullName evidence="8">Polysaccharide biosynthesis protein</fullName>
    </submittedName>
</protein>
<keyword evidence="2" id="KW-1003">Cell membrane</keyword>
<organism evidence="8 9">
    <name type="scientific">Paraurantiacibacter namhicola</name>
    <dbReference type="NCBI Taxonomy" id="645517"/>
    <lineage>
        <taxon>Bacteria</taxon>
        <taxon>Pseudomonadati</taxon>
        <taxon>Pseudomonadota</taxon>
        <taxon>Alphaproteobacteria</taxon>
        <taxon>Sphingomonadales</taxon>
        <taxon>Erythrobacteraceae</taxon>
        <taxon>Paraurantiacibacter</taxon>
    </lineage>
</organism>
<feature type="region of interest" description="Disordered" evidence="6">
    <location>
        <begin position="505"/>
        <end position="525"/>
    </location>
</feature>
<evidence type="ECO:0000256" key="2">
    <source>
        <dbReference type="ARBA" id="ARBA00022475"/>
    </source>
</evidence>
<feature type="transmembrane region" description="Helical" evidence="7">
    <location>
        <begin position="140"/>
        <end position="161"/>
    </location>
</feature>
<name>A0A1C7D7B3_9SPHN</name>
<dbReference type="Pfam" id="PF13440">
    <property type="entry name" value="Polysacc_synt_3"/>
    <property type="match status" value="1"/>
</dbReference>
<feature type="transmembrane region" description="Helical" evidence="7">
    <location>
        <begin position="383"/>
        <end position="403"/>
    </location>
</feature>
<dbReference type="EMBL" id="CP016545">
    <property type="protein sequence ID" value="ANU07364.1"/>
    <property type="molecule type" value="Genomic_DNA"/>
</dbReference>
<dbReference type="Proteomes" id="UP000092698">
    <property type="component" value="Chromosome"/>
</dbReference>
<dbReference type="KEGG" id="anh:A6F65_01055"/>
<feature type="compositionally biased region" description="Pro residues" evidence="6">
    <location>
        <begin position="1"/>
        <end position="13"/>
    </location>
</feature>
<feature type="transmembrane region" description="Helical" evidence="7">
    <location>
        <begin position="197"/>
        <end position="216"/>
    </location>
</feature>
<keyword evidence="4 7" id="KW-1133">Transmembrane helix</keyword>
<dbReference type="PANTHER" id="PTHR30250">
    <property type="entry name" value="PST FAMILY PREDICTED COLANIC ACID TRANSPORTER"/>
    <property type="match status" value="1"/>
</dbReference>
<dbReference type="PANTHER" id="PTHR30250:SF11">
    <property type="entry name" value="O-ANTIGEN TRANSPORTER-RELATED"/>
    <property type="match status" value="1"/>
</dbReference>